<dbReference type="GO" id="GO:0005524">
    <property type="term" value="F:ATP binding"/>
    <property type="evidence" value="ECO:0007669"/>
    <property type="project" value="UniProtKB-KW"/>
</dbReference>
<dbReference type="PROSITE" id="PS50893">
    <property type="entry name" value="ABC_TRANSPORTER_2"/>
    <property type="match status" value="1"/>
</dbReference>
<name>A0ABS4SJY7_9PROT</name>
<dbReference type="InterPro" id="IPR050166">
    <property type="entry name" value="ABC_transporter_ATP-bind"/>
</dbReference>
<evidence type="ECO:0000256" key="7">
    <source>
        <dbReference type="ARBA" id="ARBA00023136"/>
    </source>
</evidence>
<keyword evidence="6" id="KW-1278">Translocase</keyword>
<dbReference type="EMBL" id="JAGINP010000008">
    <property type="protein sequence ID" value="MBP2292875.1"/>
    <property type="molecule type" value="Genomic_DNA"/>
</dbReference>
<evidence type="ECO:0000256" key="1">
    <source>
        <dbReference type="ARBA" id="ARBA00005417"/>
    </source>
</evidence>
<dbReference type="InterPro" id="IPR003439">
    <property type="entry name" value="ABC_transporter-like_ATP-bd"/>
</dbReference>
<keyword evidence="10" id="KW-1185">Reference proteome</keyword>
<dbReference type="InterPro" id="IPR017871">
    <property type="entry name" value="ABC_transporter-like_CS"/>
</dbReference>
<evidence type="ECO:0000259" key="8">
    <source>
        <dbReference type="PROSITE" id="PS50893"/>
    </source>
</evidence>
<dbReference type="PROSITE" id="PS00211">
    <property type="entry name" value="ABC_TRANSPORTER_1"/>
    <property type="match status" value="1"/>
</dbReference>
<dbReference type="SUPFAM" id="SSF52540">
    <property type="entry name" value="P-loop containing nucleoside triphosphate hydrolases"/>
    <property type="match status" value="1"/>
</dbReference>
<feature type="domain" description="ABC transporter" evidence="8">
    <location>
        <begin position="4"/>
        <end position="232"/>
    </location>
</feature>
<evidence type="ECO:0000256" key="4">
    <source>
        <dbReference type="ARBA" id="ARBA00022741"/>
    </source>
</evidence>
<dbReference type="PANTHER" id="PTHR42788:SF17">
    <property type="entry name" value="ALIPHATIC SULFONATES IMPORT ATP-BINDING PROTEIN SSUB"/>
    <property type="match status" value="1"/>
</dbReference>
<dbReference type="CDD" id="cd03293">
    <property type="entry name" value="ABC_NrtD_SsuB_transporters"/>
    <property type="match status" value="1"/>
</dbReference>
<proteinExistence type="inferred from homology"/>
<dbReference type="Gene3D" id="3.40.50.300">
    <property type="entry name" value="P-loop containing nucleotide triphosphate hydrolases"/>
    <property type="match status" value="1"/>
</dbReference>
<keyword evidence="5 9" id="KW-0067">ATP-binding</keyword>
<comment type="caution">
    <text evidence="9">The sequence shown here is derived from an EMBL/GenBank/DDBJ whole genome shotgun (WGS) entry which is preliminary data.</text>
</comment>
<evidence type="ECO:0000313" key="10">
    <source>
        <dbReference type="Proteomes" id="UP000781958"/>
    </source>
</evidence>
<protein>
    <submittedName>
        <fullName evidence="9">NitT/TauT family transport system ATP-binding protein</fullName>
    </submittedName>
</protein>
<evidence type="ECO:0000313" key="9">
    <source>
        <dbReference type="EMBL" id="MBP2292875.1"/>
    </source>
</evidence>
<sequence>MSFVSIDSASYDVQPGQSIVDRIDWTIPAGEFHCLVGRSGCGKTTLLKLAAGLLQPTAGAIRIRGNTVREPSPEVGFVFQTPTLLEWHTALDNVLLPLSLKRRPRPEDRRKAEELLDLVGLSGLEGRHPRALSGGQQSRVAIARALITEPALLLLDEPFAALDAITREELQDDLLRLCALRGTTVLFVTHDIAEAIYLADRVAVMEAGRLHHTLAVDLPRPRGREARYSPRFTALCRELRRAMDGAPVQPVPLDAAS</sequence>
<keyword evidence="7" id="KW-0472">Membrane</keyword>
<gene>
    <name evidence="9" type="ORF">J2851_002656</name>
</gene>
<comment type="similarity">
    <text evidence="1">Belongs to the ABC transporter superfamily.</text>
</comment>
<dbReference type="InterPro" id="IPR027417">
    <property type="entry name" value="P-loop_NTPase"/>
</dbReference>
<evidence type="ECO:0000256" key="5">
    <source>
        <dbReference type="ARBA" id="ARBA00022840"/>
    </source>
</evidence>
<organism evidence="9 10">
    <name type="scientific">Azospirillum rugosum</name>
    <dbReference type="NCBI Taxonomy" id="416170"/>
    <lineage>
        <taxon>Bacteria</taxon>
        <taxon>Pseudomonadati</taxon>
        <taxon>Pseudomonadota</taxon>
        <taxon>Alphaproteobacteria</taxon>
        <taxon>Rhodospirillales</taxon>
        <taxon>Azospirillaceae</taxon>
        <taxon>Azospirillum</taxon>
    </lineage>
</organism>
<dbReference type="PANTHER" id="PTHR42788">
    <property type="entry name" value="TAURINE IMPORT ATP-BINDING PROTEIN-RELATED"/>
    <property type="match status" value="1"/>
</dbReference>
<dbReference type="RefSeq" id="WP_209766731.1">
    <property type="nucleotide sequence ID" value="NZ_JAGINP010000008.1"/>
</dbReference>
<dbReference type="SMART" id="SM00382">
    <property type="entry name" value="AAA"/>
    <property type="match status" value="1"/>
</dbReference>
<keyword evidence="3" id="KW-1003">Cell membrane</keyword>
<dbReference type="Pfam" id="PF00005">
    <property type="entry name" value="ABC_tran"/>
    <property type="match status" value="1"/>
</dbReference>
<keyword evidence="2" id="KW-0813">Transport</keyword>
<accession>A0ABS4SJY7</accession>
<dbReference type="InterPro" id="IPR003593">
    <property type="entry name" value="AAA+_ATPase"/>
</dbReference>
<dbReference type="Proteomes" id="UP000781958">
    <property type="component" value="Unassembled WGS sequence"/>
</dbReference>
<evidence type="ECO:0000256" key="2">
    <source>
        <dbReference type="ARBA" id="ARBA00022448"/>
    </source>
</evidence>
<reference evidence="9 10" key="1">
    <citation type="submission" date="2021-03" db="EMBL/GenBank/DDBJ databases">
        <title>Genomic Encyclopedia of Type Strains, Phase III (KMG-III): the genomes of soil and plant-associated and newly described type strains.</title>
        <authorList>
            <person name="Whitman W."/>
        </authorList>
    </citation>
    <scope>NUCLEOTIDE SEQUENCE [LARGE SCALE GENOMIC DNA]</scope>
    <source>
        <strain evidence="9 10">IMMIB AFH-6</strain>
    </source>
</reference>
<evidence type="ECO:0000256" key="6">
    <source>
        <dbReference type="ARBA" id="ARBA00022967"/>
    </source>
</evidence>
<evidence type="ECO:0000256" key="3">
    <source>
        <dbReference type="ARBA" id="ARBA00022475"/>
    </source>
</evidence>
<keyword evidence="4" id="KW-0547">Nucleotide-binding</keyword>